<protein>
    <submittedName>
        <fullName evidence="2">Uncharacterized protein</fullName>
    </submittedName>
</protein>
<organism evidence="2 3">
    <name type="scientific">Amphibalanus amphitrite</name>
    <name type="common">Striped barnacle</name>
    <name type="synonym">Balanus amphitrite</name>
    <dbReference type="NCBI Taxonomy" id="1232801"/>
    <lineage>
        <taxon>Eukaryota</taxon>
        <taxon>Metazoa</taxon>
        <taxon>Ecdysozoa</taxon>
        <taxon>Arthropoda</taxon>
        <taxon>Crustacea</taxon>
        <taxon>Multicrustacea</taxon>
        <taxon>Cirripedia</taxon>
        <taxon>Thoracica</taxon>
        <taxon>Thoracicalcarea</taxon>
        <taxon>Balanomorpha</taxon>
        <taxon>Balanoidea</taxon>
        <taxon>Balanidae</taxon>
        <taxon>Amphibalaninae</taxon>
        <taxon>Amphibalanus</taxon>
    </lineage>
</organism>
<keyword evidence="1" id="KW-0472">Membrane</keyword>
<reference evidence="2 3" key="1">
    <citation type="submission" date="2019-07" db="EMBL/GenBank/DDBJ databases">
        <title>Draft genome assembly of a fouling barnacle, Amphibalanus amphitrite (Darwin, 1854): The first reference genome for Thecostraca.</title>
        <authorList>
            <person name="Kim W."/>
        </authorList>
    </citation>
    <scope>NUCLEOTIDE SEQUENCE [LARGE SCALE GENOMIC DNA]</scope>
    <source>
        <strain evidence="2">SNU_AA5</strain>
        <tissue evidence="2">Soma without cirri and trophi</tissue>
    </source>
</reference>
<keyword evidence="1" id="KW-0812">Transmembrane</keyword>
<dbReference type="AlphaFoldDB" id="A0A6A4VLB0"/>
<dbReference type="Proteomes" id="UP000440578">
    <property type="component" value="Unassembled WGS sequence"/>
</dbReference>
<comment type="caution">
    <text evidence="2">The sequence shown here is derived from an EMBL/GenBank/DDBJ whole genome shotgun (WGS) entry which is preliminary data.</text>
</comment>
<evidence type="ECO:0000256" key="1">
    <source>
        <dbReference type="SAM" id="Phobius"/>
    </source>
</evidence>
<keyword evidence="1" id="KW-1133">Transmembrane helix</keyword>
<keyword evidence="3" id="KW-1185">Reference proteome</keyword>
<dbReference type="EMBL" id="VIIS01001512">
    <property type="protein sequence ID" value="KAF0297137.1"/>
    <property type="molecule type" value="Genomic_DNA"/>
</dbReference>
<feature type="transmembrane region" description="Helical" evidence="1">
    <location>
        <begin position="26"/>
        <end position="49"/>
    </location>
</feature>
<gene>
    <name evidence="2" type="ORF">FJT64_005426</name>
</gene>
<name>A0A6A4VLB0_AMPAM</name>
<proteinExistence type="predicted"/>
<evidence type="ECO:0000313" key="2">
    <source>
        <dbReference type="EMBL" id="KAF0297137.1"/>
    </source>
</evidence>
<sequence length="193" mass="19752">MVVWPALAGYAGWHLAPLLAPSRLKLLSTALVASGFLLTLVIINSYQLANKNTLLLSLKGTTTTTTTTTTASTVDKRTALCFADQFNGAQANPYLVLTQTDGEAVVVRGVGVGALVTGAAALPLLLKQGGDVSCSLATVETLAADGAFDLSQTVYSVTVPTSYSIGGTGTDIVGMNLALDSLPNGCCTITRIA</sequence>
<evidence type="ECO:0000313" key="3">
    <source>
        <dbReference type="Proteomes" id="UP000440578"/>
    </source>
</evidence>
<accession>A0A6A4VLB0</accession>